<sequence length="140" mass="15760">MTESFSEEIIIDILLRLPAPSLVRFKCVCKWWRSLISDPGFVQSHLQRLKAGDSIPSQKIIGHVVVPHRIKPFWNPRVVGSCDGLVCLIGPCSFLIYNPTTREYVELPGSDVLIKTNYSVHSDLGYSVDSDMTLNLMTIK</sequence>
<dbReference type="PANTHER" id="PTHR31672">
    <property type="entry name" value="BNACNNG10540D PROTEIN"/>
    <property type="match status" value="1"/>
</dbReference>
<protein>
    <recommendedName>
        <fullName evidence="1">F-box domain-containing protein</fullName>
    </recommendedName>
</protein>
<dbReference type="EMBL" id="JBJKBG010000008">
    <property type="protein sequence ID" value="KAL3726849.1"/>
    <property type="molecule type" value="Genomic_DNA"/>
</dbReference>
<comment type="caution">
    <text evidence="2">The sequence shown here is derived from an EMBL/GenBank/DDBJ whole genome shotgun (WGS) entry which is preliminary data.</text>
</comment>
<dbReference type="Pfam" id="PF12937">
    <property type="entry name" value="F-box-like"/>
    <property type="match status" value="1"/>
</dbReference>
<evidence type="ECO:0000313" key="2">
    <source>
        <dbReference type="EMBL" id="KAL3726849.1"/>
    </source>
</evidence>
<organism evidence="2 3">
    <name type="scientific">Eucalyptus globulus</name>
    <name type="common">Tasmanian blue gum</name>
    <dbReference type="NCBI Taxonomy" id="34317"/>
    <lineage>
        <taxon>Eukaryota</taxon>
        <taxon>Viridiplantae</taxon>
        <taxon>Streptophyta</taxon>
        <taxon>Embryophyta</taxon>
        <taxon>Tracheophyta</taxon>
        <taxon>Spermatophyta</taxon>
        <taxon>Magnoliopsida</taxon>
        <taxon>eudicotyledons</taxon>
        <taxon>Gunneridae</taxon>
        <taxon>Pentapetalae</taxon>
        <taxon>rosids</taxon>
        <taxon>malvids</taxon>
        <taxon>Myrtales</taxon>
        <taxon>Myrtaceae</taxon>
        <taxon>Myrtoideae</taxon>
        <taxon>Eucalypteae</taxon>
        <taxon>Eucalyptus</taxon>
    </lineage>
</organism>
<reference evidence="2 3" key="1">
    <citation type="submission" date="2024-11" db="EMBL/GenBank/DDBJ databases">
        <title>Chromosome-level genome assembly of Eucalyptus globulus Labill. provides insights into its genome evolution.</title>
        <authorList>
            <person name="Li X."/>
        </authorList>
    </citation>
    <scope>NUCLEOTIDE SEQUENCE [LARGE SCALE GENOMIC DNA]</scope>
    <source>
        <strain evidence="2">CL2024</strain>
        <tissue evidence="2">Fresh tender leaves</tissue>
    </source>
</reference>
<dbReference type="CDD" id="cd22157">
    <property type="entry name" value="F-box_AtFBW1-like"/>
    <property type="match status" value="1"/>
</dbReference>
<evidence type="ECO:0000259" key="1">
    <source>
        <dbReference type="PROSITE" id="PS50181"/>
    </source>
</evidence>
<dbReference type="InterPro" id="IPR001810">
    <property type="entry name" value="F-box_dom"/>
</dbReference>
<dbReference type="InterPro" id="IPR050796">
    <property type="entry name" value="SCF_F-box_component"/>
</dbReference>
<feature type="domain" description="F-box" evidence="1">
    <location>
        <begin position="1"/>
        <end position="49"/>
    </location>
</feature>
<dbReference type="PANTHER" id="PTHR31672:SF13">
    <property type="entry name" value="F-BOX PROTEIN CPR30-LIKE"/>
    <property type="match status" value="1"/>
</dbReference>
<dbReference type="PROSITE" id="PS50181">
    <property type="entry name" value="FBOX"/>
    <property type="match status" value="1"/>
</dbReference>
<keyword evidence="3" id="KW-1185">Reference proteome</keyword>
<dbReference type="InterPro" id="IPR036047">
    <property type="entry name" value="F-box-like_dom_sf"/>
</dbReference>
<dbReference type="SUPFAM" id="SSF81383">
    <property type="entry name" value="F-box domain"/>
    <property type="match status" value="1"/>
</dbReference>
<gene>
    <name evidence="2" type="ORF">ACJRO7_031707</name>
</gene>
<dbReference type="SMART" id="SM00256">
    <property type="entry name" value="FBOX"/>
    <property type="match status" value="1"/>
</dbReference>
<dbReference type="Proteomes" id="UP001634007">
    <property type="component" value="Unassembled WGS sequence"/>
</dbReference>
<accession>A0ABD3JKS8</accession>
<dbReference type="Gene3D" id="1.20.1280.50">
    <property type="match status" value="1"/>
</dbReference>
<evidence type="ECO:0000313" key="3">
    <source>
        <dbReference type="Proteomes" id="UP001634007"/>
    </source>
</evidence>
<proteinExistence type="predicted"/>
<name>A0ABD3JKS8_EUCGL</name>
<dbReference type="AlphaFoldDB" id="A0ABD3JKS8"/>